<dbReference type="Pfam" id="PF13416">
    <property type="entry name" value="SBP_bac_8"/>
    <property type="match status" value="1"/>
</dbReference>
<dbReference type="Gene3D" id="3.40.190.10">
    <property type="entry name" value="Periplasmic binding protein-like II"/>
    <property type="match status" value="2"/>
</dbReference>
<protein>
    <submittedName>
        <fullName evidence="5">Extracellular solute-binding protein</fullName>
    </submittedName>
</protein>
<keyword evidence="6" id="KW-1185">Reference proteome</keyword>
<dbReference type="EMBL" id="QOUI01000003">
    <property type="protein sequence ID" value="RCK70190.1"/>
    <property type="molecule type" value="Genomic_DNA"/>
</dbReference>
<evidence type="ECO:0000313" key="6">
    <source>
        <dbReference type="Proteomes" id="UP000252770"/>
    </source>
</evidence>
<sequence>MTALAGGGLAGAGALSACGGVGGAASGGSEPLRYAMWGNNVRQQNYQKAFEQMQAAMPDLQIAMEFADYTAFQERMTTQMAARTVADVFWVPSAQVMTYADNGLYRNLDGLETLDLSDYSESDLEGFKLGGELNTMPFGIFVPAMRYNVTFAEEDGVELPEDGPGWTWDSLAEFARDYSANNSSGRKALSYGAEHDLSFENWLRQRGEQLWTEDGRIGFTEDGLASWIDWWEALRTAEATTSIGEQDGVAPDWPTIGDKILMNFGNSNHIIDDAKQFPDYEFALRHPPVDPAAEPGFQYLYFPRMAIYSGTDDETAATAGRVLTYCTSTVEMLEAVGLTMGAPVNPRVAEEVKAIASPDEVEMLDLVAEDRALDRRPRYEAPAGSSTWRTVMGRVLEEVTLGDSTPSKAAADLIAEVGAAIDRAA</sequence>
<reference evidence="5 6" key="1">
    <citation type="submission" date="2018-07" db="EMBL/GenBank/DDBJ databases">
        <title>Desertimonas flava gen. nov. sp. nov.</title>
        <authorList>
            <person name="Liu S."/>
        </authorList>
    </citation>
    <scope>NUCLEOTIDE SEQUENCE [LARGE SCALE GENOMIC DNA]</scope>
    <source>
        <strain evidence="5 6">16Sb5-5</strain>
    </source>
</reference>
<accession>A0A367YWJ2</accession>
<evidence type="ECO:0000256" key="4">
    <source>
        <dbReference type="ARBA" id="ARBA00022729"/>
    </source>
</evidence>
<dbReference type="InterPro" id="IPR050490">
    <property type="entry name" value="Bact_solute-bd_prot1"/>
</dbReference>
<evidence type="ECO:0000256" key="2">
    <source>
        <dbReference type="ARBA" id="ARBA00008520"/>
    </source>
</evidence>
<evidence type="ECO:0000256" key="3">
    <source>
        <dbReference type="ARBA" id="ARBA00022448"/>
    </source>
</evidence>
<comment type="caution">
    <text evidence="5">The sequence shown here is derived from an EMBL/GenBank/DDBJ whole genome shotgun (WGS) entry which is preliminary data.</text>
</comment>
<keyword evidence="4" id="KW-0732">Signal</keyword>
<evidence type="ECO:0000313" key="5">
    <source>
        <dbReference type="EMBL" id="RCK70190.1"/>
    </source>
</evidence>
<comment type="similarity">
    <text evidence="2">Belongs to the bacterial solute-binding protein 1 family.</text>
</comment>
<dbReference type="GO" id="GO:0030313">
    <property type="term" value="C:cell envelope"/>
    <property type="evidence" value="ECO:0007669"/>
    <property type="project" value="UniProtKB-SubCell"/>
</dbReference>
<dbReference type="InterPro" id="IPR006059">
    <property type="entry name" value="SBP"/>
</dbReference>
<comment type="subcellular location">
    <subcellularLocation>
        <location evidence="1">Cell envelope</location>
    </subcellularLocation>
</comment>
<proteinExistence type="inferred from homology"/>
<gene>
    <name evidence="5" type="ORF">DT076_05815</name>
</gene>
<dbReference type="Proteomes" id="UP000252770">
    <property type="component" value="Unassembled WGS sequence"/>
</dbReference>
<dbReference type="SUPFAM" id="SSF53850">
    <property type="entry name" value="Periplasmic binding protein-like II"/>
    <property type="match status" value="1"/>
</dbReference>
<evidence type="ECO:0000256" key="1">
    <source>
        <dbReference type="ARBA" id="ARBA00004196"/>
    </source>
</evidence>
<organism evidence="5 6">
    <name type="scientific">Desertihabitans brevis</name>
    <dbReference type="NCBI Taxonomy" id="2268447"/>
    <lineage>
        <taxon>Bacteria</taxon>
        <taxon>Bacillati</taxon>
        <taxon>Actinomycetota</taxon>
        <taxon>Actinomycetes</taxon>
        <taxon>Propionibacteriales</taxon>
        <taxon>Propionibacteriaceae</taxon>
        <taxon>Desertihabitans</taxon>
    </lineage>
</organism>
<name>A0A367YWJ2_9ACTN</name>
<keyword evidence="3" id="KW-0813">Transport</keyword>
<dbReference type="AlphaFoldDB" id="A0A367YWJ2"/>
<dbReference type="PANTHER" id="PTHR43649:SF31">
    <property type="entry name" value="SN-GLYCEROL-3-PHOSPHATE-BINDING PERIPLASMIC PROTEIN UGPB"/>
    <property type="match status" value="1"/>
</dbReference>
<dbReference type="PANTHER" id="PTHR43649">
    <property type="entry name" value="ARABINOSE-BINDING PROTEIN-RELATED"/>
    <property type="match status" value="1"/>
</dbReference>